<evidence type="ECO:0000259" key="2">
    <source>
        <dbReference type="Pfam" id="PF26566"/>
    </source>
</evidence>
<keyword evidence="1" id="KW-0812">Transmembrane</keyword>
<dbReference type="OrthoDB" id="982021at2"/>
<reference evidence="4" key="1">
    <citation type="submission" date="2016-10" db="EMBL/GenBank/DDBJ databases">
        <authorList>
            <person name="Varghese N."/>
            <person name="Submissions S."/>
        </authorList>
    </citation>
    <scope>NUCLEOTIDE SEQUENCE [LARGE SCALE GENOMIC DNA]</scope>
    <source>
        <strain evidence="4">Jip14</strain>
    </source>
</reference>
<gene>
    <name evidence="3" type="ORF">SAMN05421740_10237</name>
</gene>
<evidence type="ECO:0000313" key="3">
    <source>
        <dbReference type="EMBL" id="SEK54500.1"/>
    </source>
</evidence>
<dbReference type="STRING" id="332977.SAMN05421740_10237"/>
<sequence>MTYTYKILLTNHIKNAWTILFALVGFSLMPFYLRYKYGEEDFNLYVLVCFSAFLLFFIPQVTIHLTYYWLNEGRIFYYNPSERQITICIRGERYGFAFDDIKLVERNKSFALAGITYQWMPWDNYNYSVIHLKNGQQFVVTSLLVPNMDLPLEESKIKLRKRFYCYPFGTKEILDV</sequence>
<feature type="transmembrane region" description="Helical" evidence="1">
    <location>
        <begin position="45"/>
        <end position="70"/>
    </location>
</feature>
<feature type="transmembrane region" description="Helical" evidence="1">
    <location>
        <begin position="16"/>
        <end position="33"/>
    </location>
</feature>
<evidence type="ECO:0000256" key="1">
    <source>
        <dbReference type="SAM" id="Phobius"/>
    </source>
</evidence>
<evidence type="ECO:0000313" key="4">
    <source>
        <dbReference type="Proteomes" id="UP000198916"/>
    </source>
</evidence>
<dbReference type="RefSeq" id="WP_090603069.1">
    <property type="nucleotide sequence ID" value="NZ_FNZR01000002.1"/>
</dbReference>
<keyword evidence="1" id="KW-0472">Membrane</keyword>
<dbReference type="Pfam" id="PF26566">
    <property type="entry name" value="PH_40"/>
    <property type="match status" value="1"/>
</dbReference>
<keyword evidence="4" id="KW-1185">Reference proteome</keyword>
<dbReference type="InterPro" id="IPR058916">
    <property type="entry name" value="PH_40"/>
</dbReference>
<keyword evidence="1" id="KW-1133">Transmembrane helix</keyword>
<dbReference type="AlphaFoldDB" id="A0A1H7HZC9"/>
<protein>
    <recommendedName>
        <fullName evidence="2">PH domain-containing protein</fullName>
    </recommendedName>
</protein>
<dbReference type="EMBL" id="FNZR01000002">
    <property type="protein sequence ID" value="SEK54500.1"/>
    <property type="molecule type" value="Genomic_DNA"/>
</dbReference>
<accession>A0A1H7HZC9</accession>
<dbReference type="Proteomes" id="UP000198916">
    <property type="component" value="Unassembled WGS sequence"/>
</dbReference>
<name>A0A1H7HZC9_9SPHI</name>
<feature type="domain" description="PH" evidence="2">
    <location>
        <begin position="12"/>
        <end position="149"/>
    </location>
</feature>
<proteinExistence type="predicted"/>
<organism evidence="3 4">
    <name type="scientific">Parapedobacter koreensis</name>
    <dbReference type="NCBI Taxonomy" id="332977"/>
    <lineage>
        <taxon>Bacteria</taxon>
        <taxon>Pseudomonadati</taxon>
        <taxon>Bacteroidota</taxon>
        <taxon>Sphingobacteriia</taxon>
        <taxon>Sphingobacteriales</taxon>
        <taxon>Sphingobacteriaceae</taxon>
        <taxon>Parapedobacter</taxon>
    </lineage>
</organism>